<accession>A0AAP5KQT4</accession>
<name>A0AAP5KQT4_9ENTE</name>
<organism evidence="2 3">
    <name type="scientific">Enterococcus dongliensis</name>
    <dbReference type="NCBI Taxonomy" id="2559925"/>
    <lineage>
        <taxon>Bacteria</taxon>
        <taxon>Bacillati</taxon>
        <taxon>Bacillota</taxon>
        <taxon>Bacilli</taxon>
        <taxon>Lactobacillales</taxon>
        <taxon>Enterococcaceae</taxon>
        <taxon>Enterococcus</taxon>
    </lineage>
</organism>
<dbReference type="EMBL" id="JARPYR010000010">
    <property type="protein sequence ID" value="MDT2596668.1"/>
    <property type="molecule type" value="Genomic_DNA"/>
</dbReference>
<comment type="caution">
    <text evidence="2">The sequence shown here is derived from an EMBL/GenBank/DDBJ whole genome shotgun (WGS) entry which is preliminary data.</text>
</comment>
<dbReference type="InterPro" id="IPR021380">
    <property type="entry name" value="DUF3013"/>
</dbReference>
<dbReference type="RefSeq" id="WP_137603946.1">
    <property type="nucleotide sequence ID" value="NZ_JARPYR010000010.1"/>
</dbReference>
<sequence>MAKETMVTYLDNYLNKKIPEYELALDWDTRNHSFEIAFRIYGENKGQVEIDDVNGVASEEEIIEFEDAILLADPEKTAYNAADFLAVILYEGKKGMKKNELTAVVDYLKDVIEEGQSDLLDFLADDSEDAVFEMKWDEAAYKALIKPSDDSYLPYPSY</sequence>
<reference evidence="2 4" key="1">
    <citation type="submission" date="2023-03" db="EMBL/GenBank/DDBJ databases">
        <authorList>
            <person name="Shen W."/>
            <person name="Cai J."/>
        </authorList>
    </citation>
    <scope>NUCLEOTIDE SEQUENCE</scope>
    <source>
        <strain evidence="2">P55-2</strain>
        <strain evidence="1 4">P72-2</strain>
    </source>
</reference>
<dbReference type="AlphaFoldDB" id="A0AAP5KQT4"/>
<evidence type="ECO:0000313" key="3">
    <source>
        <dbReference type="Proteomes" id="UP001245561"/>
    </source>
</evidence>
<dbReference type="EMBL" id="JARPYT010000011">
    <property type="protein sequence ID" value="MDT2637563.1"/>
    <property type="molecule type" value="Genomic_DNA"/>
</dbReference>
<proteinExistence type="predicted"/>
<dbReference type="Proteomes" id="UP001245561">
    <property type="component" value="Unassembled WGS sequence"/>
</dbReference>
<protein>
    <submittedName>
        <fullName evidence="2">DUF3013 family protein</fullName>
    </submittedName>
</protein>
<evidence type="ECO:0000313" key="2">
    <source>
        <dbReference type="EMBL" id="MDT2637563.1"/>
    </source>
</evidence>
<dbReference type="Pfam" id="PF11217">
    <property type="entry name" value="DUF3013"/>
    <property type="match status" value="1"/>
</dbReference>
<gene>
    <name evidence="2" type="ORF">P7D36_08580</name>
    <name evidence="1" type="ORF">P7D39_06465</name>
</gene>
<keyword evidence="4" id="KW-1185">Reference proteome</keyword>
<dbReference type="Proteomes" id="UP001256547">
    <property type="component" value="Unassembled WGS sequence"/>
</dbReference>
<evidence type="ECO:0000313" key="1">
    <source>
        <dbReference type="EMBL" id="MDT2596668.1"/>
    </source>
</evidence>
<dbReference type="Gene3D" id="3.40.50.11250">
    <property type="entry name" value="Protein of unknown function DUF3013"/>
    <property type="match status" value="1"/>
</dbReference>
<evidence type="ECO:0000313" key="4">
    <source>
        <dbReference type="Proteomes" id="UP001256547"/>
    </source>
</evidence>